<proteinExistence type="predicted"/>
<dbReference type="EMBL" id="CM002928">
    <property type="protein sequence ID" value="KGN44097.1"/>
    <property type="molecule type" value="Genomic_DNA"/>
</dbReference>
<keyword evidence="2" id="KW-1185">Reference proteome</keyword>
<evidence type="ECO:0000313" key="1">
    <source>
        <dbReference type="EMBL" id="KGN44097.1"/>
    </source>
</evidence>
<dbReference type="AlphaFoldDB" id="A0A0A0K725"/>
<reference evidence="1 2" key="3">
    <citation type="journal article" date="2010" name="BMC Genomics">
        <title>Transcriptome sequencing and comparative analysis of cucumber flowers with different sex types.</title>
        <authorList>
            <person name="Guo S."/>
            <person name="Zheng Y."/>
            <person name="Joung J.G."/>
            <person name="Liu S."/>
            <person name="Zhang Z."/>
            <person name="Crasta O.R."/>
            <person name="Sobral B.W."/>
            <person name="Xu Y."/>
            <person name="Huang S."/>
            <person name="Fei Z."/>
        </authorList>
    </citation>
    <scope>NUCLEOTIDE SEQUENCE [LARGE SCALE GENOMIC DNA]</scope>
    <source>
        <strain evidence="2">cv. 9930</strain>
    </source>
</reference>
<accession>A0A0A0K725</accession>
<evidence type="ECO:0000313" key="2">
    <source>
        <dbReference type="Proteomes" id="UP000029981"/>
    </source>
</evidence>
<reference evidence="1 2" key="4">
    <citation type="journal article" date="2011" name="BMC Genomics">
        <title>RNA-Seq improves annotation of protein-coding genes in the cucumber genome.</title>
        <authorList>
            <person name="Li Z."/>
            <person name="Zhang Z."/>
            <person name="Yan P."/>
            <person name="Huang S."/>
            <person name="Fei Z."/>
            <person name="Lin K."/>
        </authorList>
    </citation>
    <scope>NUCLEOTIDE SEQUENCE [LARGE SCALE GENOMIC DNA]</scope>
    <source>
        <strain evidence="2">cv. 9930</strain>
    </source>
</reference>
<dbReference type="Gramene" id="KGN44097">
    <property type="protein sequence ID" value="KGN44097"/>
    <property type="gene ID" value="Csa_7G185170"/>
</dbReference>
<reference evidence="1 2" key="2">
    <citation type="journal article" date="2009" name="PLoS ONE">
        <title>An integrated genetic and cytogenetic map of the cucumber genome.</title>
        <authorList>
            <person name="Ren Y."/>
            <person name="Zhang Z."/>
            <person name="Liu J."/>
            <person name="Staub J.E."/>
            <person name="Han Y."/>
            <person name="Cheng Z."/>
            <person name="Li X."/>
            <person name="Lu J."/>
            <person name="Miao H."/>
            <person name="Kang H."/>
            <person name="Xie B."/>
            <person name="Gu X."/>
            <person name="Wang X."/>
            <person name="Du Y."/>
            <person name="Jin W."/>
            <person name="Huang S."/>
        </authorList>
    </citation>
    <scope>NUCLEOTIDE SEQUENCE [LARGE SCALE GENOMIC DNA]</scope>
    <source>
        <strain evidence="2">cv. 9930</strain>
    </source>
</reference>
<sequence>MNEKYEKLPLAREGCLTLKQKDNDGSKRRKVFRIQARTEDWWMESRGSFMSRTIGCICKGRRKTNSKSPRARIRRIIGIESEEEASLWIHAFCLSAGRAPSFRLFLLLVFSKFIPRSVGWADLLFQLLHLQLKPSLVVRSISRSWFSFLAGCGLGGNPRDRGRRLWARREPPRPWFVATCSNPLSYRPHPDQCGELSFLLSFSNSLSLYALPLSFIFVNLHTRLTGRVEGAKQGGSIPLAMPTERVNRLISGLDPAPHSLQGSVSKGLTISQV</sequence>
<organism evidence="1 2">
    <name type="scientific">Cucumis sativus</name>
    <name type="common">Cucumber</name>
    <dbReference type="NCBI Taxonomy" id="3659"/>
    <lineage>
        <taxon>Eukaryota</taxon>
        <taxon>Viridiplantae</taxon>
        <taxon>Streptophyta</taxon>
        <taxon>Embryophyta</taxon>
        <taxon>Tracheophyta</taxon>
        <taxon>Spermatophyta</taxon>
        <taxon>Magnoliopsida</taxon>
        <taxon>eudicotyledons</taxon>
        <taxon>Gunneridae</taxon>
        <taxon>Pentapetalae</taxon>
        <taxon>rosids</taxon>
        <taxon>fabids</taxon>
        <taxon>Cucurbitales</taxon>
        <taxon>Cucurbitaceae</taxon>
        <taxon>Benincaseae</taxon>
        <taxon>Cucumis</taxon>
    </lineage>
</organism>
<gene>
    <name evidence="1" type="ORF">Csa_7G185170</name>
</gene>
<name>A0A0A0K725_CUCSA</name>
<dbReference type="Proteomes" id="UP000029981">
    <property type="component" value="Chromosome 7"/>
</dbReference>
<protein>
    <submittedName>
        <fullName evidence="1">Uncharacterized protein</fullName>
    </submittedName>
</protein>
<reference evidence="1 2" key="1">
    <citation type="journal article" date="2009" name="Nat. Genet.">
        <title>The genome of the cucumber, Cucumis sativus L.</title>
        <authorList>
            <person name="Huang S."/>
            <person name="Li R."/>
            <person name="Zhang Z."/>
            <person name="Li L."/>
            <person name="Gu X."/>
            <person name="Fan W."/>
            <person name="Lucas W.J."/>
            <person name="Wang X."/>
            <person name="Xie B."/>
            <person name="Ni P."/>
            <person name="Ren Y."/>
            <person name="Zhu H."/>
            <person name="Li J."/>
            <person name="Lin K."/>
            <person name="Jin W."/>
            <person name="Fei Z."/>
            <person name="Li G."/>
            <person name="Staub J."/>
            <person name="Kilian A."/>
            <person name="van der Vossen E.A."/>
            <person name="Wu Y."/>
            <person name="Guo J."/>
            <person name="He J."/>
            <person name="Jia Z."/>
            <person name="Ren Y."/>
            <person name="Tian G."/>
            <person name="Lu Y."/>
            <person name="Ruan J."/>
            <person name="Qian W."/>
            <person name="Wang M."/>
            <person name="Huang Q."/>
            <person name="Li B."/>
            <person name="Xuan Z."/>
            <person name="Cao J."/>
            <person name="Asan"/>
            <person name="Wu Z."/>
            <person name="Zhang J."/>
            <person name="Cai Q."/>
            <person name="Bai Y."/>
            <person name="Zhao B."/>
            <person name="Han Y."/>
            <person name="Li Y."/>
            <person name="Li X."/>
            <person name="Wang S."/>
            <person name="Shi Q."/>
            <person name="Liu S."/>
            <person name="Cho W.K."/>
            <person name="Kim J.Y."/>
            <person name="Xu Y."/>
            <person name="Heller-Uszynska K."/>
            <person name="Miao H."/>
            <person name="Cheng Z."/>
            <person name="Zhang S."/>
            <person name="Wu J."/>
            <person name="Yang Y."/>
            <person name="Kang H."/>
            <person name="Li M."/>
            <person name="Liang H."/>
            <person name="Ren X."/>
            <person name="Shi Z."/>
            <person name="Wen M."/>
            <person name="Jian M."/>
            <person name="Yang H."/>
            <person name="Zhang G."/>
            <person name="Yang Z."/>
            <person name="Chen R."/>
            <person name="Liu S."/>
            <person name="Li J."/>
            <person name="Ma L."/>
            <person name="Liu H."/>
            <person name="Zhou Y."/>
            <person name="Zhao J."/>
            <person name="Fang X."/>
            <person name="Li G."/>
            <person name="Fang L."/>
            <person name="Li Y."/>
            <person name="Liu D."/>
            <person name="Zheng H."/>
            <person name="Zhang Y."/>
            <person name="Qin N."/>
            <person name="Li Z."/>
            <person name="Yang G."/>
            <person name="Yang S."/>
            <person name="Bolund L."/>
            <person name="Kristiansen K."/>
            <person name="Zheng H."/>
            <person name="Li S."/>
            <person name="Zhang X."/>
            <person name="Yang H."/>
            <person name="Wang J."/>
            <person name="Sun R."/>
            <person name="Zhang B."/>
            <person name="Jiang S."/>
            <person name="Wang J."/>
            <person name="Du Y."/>
            <person name="Li S."/>
        </authorList>
    </citation>
    <scope>NUCLEOTIDE SEQUENCE [LARGE SCALE GENOMIC DNA]</scope>
    <source>
        <strain evidence="2">cv. 9930</strain>
    </source>
</reference>